<dbReference type="InterPro" id="IPR033701">
    <property type="entry name" value="POLO_box_1"/>
</dbReference>
<evidence type="ECO:0000313" key="16">
    <source>
        <dbReference type="Proteomes" id="UP000014500"/>
    </source>
</evidence>
<evidence type="ECO:0000256" key="7">
    <source>
        <dbReference type="ARBA" id="ARBA00022777"/>
    </source>
</evidence>
<evidence type="ECO:0000256" key="5">
    <source>
        <dbReference type="ARBA" id="ARBA00022737"/>
    </source>
</evidence>
<dbReference type="GO" id="GO:0000922">
    <property type="term" value="C:spindle pole"/>
    <property type="evidence" value="ECO:0007669"/>
    <property type="project" value="TreeGrafter"/>
</dbReference>
<protein>
    <recommendedName>
        <fullName evidence="12">Serine/threonine-protein kinase PLK</fullName>
        <ecNumber evidence="12">2.7.11.21</ecNumber>
    </recommendedName>
    <alternativeName>
        <fullName evidence="12">Polo-like kinase</fullName>
    </alternativeName>
</protein>
<dbReference type="SMART" id="SM00220">
    <property type="entry name" value="S_TKc"/>
    <property type="match status" value="1"/>
</dbReference>
<evidence type="ECO:0000313" key="15">
    <source>
        <dbReference type="EnsemblMetazoa" id="SMAR013820-PA"/>
    </source>
</evidence>
<comment type="catalytic activity">
    <reaction evidence="10">
        <text>L-seryl-[protein] + ATP = O-phospho-L-seryl-[protein] + ADP + H(+)</text>
        <dbReference type="Rhea" id="RHEA:17989"/>
        <dbReference type="Rhea" id="RHEA-COMP:9863"/>
        <dbReference type="Rhea" id="RHEA-COMP:11604"/>
        <dbReference type="ChEBI" id="CHEBI:15378"/>
        <dbReference type="ChEBI" id="CHEBI:29999"/>
        <dbReference type="ChEBI" id="CHEBI:30616"/>
        <dbReference type="ChEBI" id="CHEBI:83421"/>
        <dbReference type="ChEBI" id="CHEBI:456216"/>
        <dbReference type="EC" id="2.7.11.21"/>
    </reaction>
</comment>
<dbReference type="EnsemblMetazoa" id="SMAR013820-RA">
    <property type="protein sequence ID" value="SMAR013820-PA"/>
    <property type="gene ID" value="SMAR013820"/>
</dbReference>
<evidence type="ECO:0000256" key="4">
    <source>
        <dbReference type="ARBA" id="ARBA00022679"/>
    </source>
</evidence>
<dbReference type="InterPro" id="IPR000719">
    <property type="entry name" value="Prot_kinase_dom"/>
</dbReference>
<reference evidence="16" key="1">
    <citation type="submission" date="2011-05" db="EMBL/GenBank/DDBJ databases">
        <authorList>
            <person name="Richards S.R."/>
            <person name="Qu J."/>
            <person name="Jiang H."/>
            <person name="Jhangiani S.N."/>
            <person name="Agravi P."/>
            <person name="Goodspeed R."/>
            <person name="Gross S."/>
            <person name="Mandapat C."/>
            <person name="Jackson L."/>
            <person name="Mathew T."/>
            <person name="Pu L."/>
            <person name="Thornton R."/>
            <person name="Saada N."/>
            <person name="Wilczek-Boney K.B."/>
            <person name="Lee S."/>
            <person name="Kovar C."/>
            <person name="Wu Y."/>
            <person name="Scherer S.E."/>
            <person name="Worley K.C."/>
            <person name="Muzny D.M."/>
            <person name="Gibbs R."/>
        </authorList>
    </citation>
    <scope>NUCLEOTIDE SEQUENCE</scope>
    <source>
        <strain evidence="16">Brora</strain>
    </source>
</reference>
<sequence>MASKQPSDFRPKEKELPAILIDPKTKKQYTRGRFLGKGGFAKCYELTDNVTKEVFAGKIVSKGLLMKQHQKEKMSQEITIHKSLNHKHIVGFVGFFEDNENVYIVLELCRRRSLMELHKRRYLPTRLPVSCLTMAPRYDSKVSDPSFVRKPLVDLNSKQTPKSAIAVKKNTPLAPVPEGAEMKNEVPEKEAVKVADTSDSNDCYLSELLRQLDRVVENKMLDRPLIQEDEAEDPAAVPMIWISKWVDYSDKYGLGYQLCDNSVGVVFNDSTKIVLLADGENIHYIDRATNESYYTLKHFADKLSKKVTLLKYFRTYMNEHLLKAGASMTPRDGDDLSRIPHLRTWLRTRSAIVLHLTNGTLQFNFFQDHTKIILCPLMGAVTFLDDKQNFRTLRLSLIEKYGCSRELSSRLRYARSLIRERLIKKVDVEQVADT</sequence>
<keyword evidence="7 12" id="KW-0418">Kinase</keyword>
<feature type="domain" description="POLO box" evidence="14">
    <location>
        <begin position="341"/>
        <end position="423"/>
    </location>
</feature>
<comment type="similarity">
    <text evidence="12">Belongs to the protein kinase superfamily. Ser/Thr protein kinase family. CDC5/Polo subfamily.</text>
</comment>
<dbReference type="GO" id="GO:0004674">
    <property type="term" value="F:protein serine/threonine kinase activity"/>
    <property type="evidence" value="ECO:0007669"/>
    <property type="project" value="UniProtKB-KW"/>
</dbReference>
<dbReference type="Pfam" id="PF00069">
    <property type="entry name" value="Pkinase"/>
    <property type="match status" value="1"/>
</dbReference>
<evidence type="ECO:0000256" key="11">
    <source>
        <dbReference type="PROSITE-ProRule" id="PRU10141"/>
    </source>
</evidence>
<dbReference type="Pfam" id="PF00659">
    <property type="entry name" value="POLO_box"/>
    <property type="match status" value="2"/>
</dbReference>
<evidence type="ECO:0000256" key="12">
    <source>
        <dbReference type="RuleBase" id="RU361162"/>
    </source>
</evidence>
<keyword evidence="4 12" id="KW-0808">Transferase</keyword>
<dbReference type="eggNOG" id="KOG0575">
    <property type="taxonomic scope" value="Eukaryota"/>
</dbReference>
<keyword evidence="6 11" id="KW-0547">Nucleotide-binding</keyword>
<organism evidence="15 16">
    <name type="scientific">Strigamia maritima</name>
    <name type="common">European centipede</name>
    <name type="synonym">Geophilus maritimus</name>
    <dbReference type="NCBI Taxonomy" id="126957"/>
    <lineage>
        <taxon>Eukaryota</taxon>
        <taxon>Metazoa</taxon>
        <taxon>Ecdysozoa</taxon>
        <taxon>Arthropoda</taxon>
        <taxon>Myriapoda</taxon>
        <taxon>Chilopoda</taxon>
        <taxon>Pleurostigmophora</taxon>
        <taxon>Geophilomorpha</taxon>
        <taxon>Linotaeniidae</taxon>
        <taxon>Strigamia</taxon>
    </lineage>
</organism>
<dbReference type="GO" id="GO:0005634">
    <property type="term" value="C:nucleus"/>
    <property type="evidence" value="ECO:0007669"/>
    <property type="project" value="TreeGrafter"/>
</dbReference>
<proteinExistence type="inferred from homology"/>
<evidence type="ECO:0000256" key="9">
    <source>
        <dbReference type="ARBA" id="ARBA00047802"/>
    </source>
</evidence>
<dbReference type="Gene3D" id="3.30.200.20">
    <property type="entry name" value="Phosphorylase Kinase, domain 1"/>
    <property type="match status" value="1"/>
</dbReference>
<dbReference type="OMA" id="CLTMVPH"/>
<dbReference type="PhylomeDB" id="T1JIY9"/>
<keyword evidence="16" id="KW-1185">Reference proteome</keyword>
<dbReference type="GO" id="GO:0005524">
    <property type="term" value="F:ATP binding"/>
    <property type="evidence" value="ECO:0007669"/>
    <property type="project" value="UniProtKB-UniRule"/>
</dbReference>
<dbReference type="SUPFAM" id="SSF56112">
    <property type="entry name" value="Protein kinase-like (PK-like)"/>
    <property type="match status" value="1"/>
</dbReference>
<keyword evidence="8 11" id="KW-0067">ATP-binding</keyword>
<evidence type="ECO:0000259" key="14">
    <source>
        <dbReference type="PROSITE" id="PS50078"/>
    </source>
</evidence>
<dbReference type="PANTHER" id="PTHR24345">
    <property type="entry name" value="SERINE/THREONINE-PROTEIN KINASE PLK"/>
    <property type="match status" value="1"/>
</dbReference>
<dbReference type="EC" id="2.7.11.21" evidence="12"/>
<dbReference type="PROSITE" id="PS00107">
    <property type="entry name" value="PROTEIN_KINASE_ATP"/>
    <property type="match status" value="1"/>
</dbReference>
<evidence type="ECO:0000256" key="6">
    <source>
        <dbReference type="ARBA" id="ARBA00022741"/>
    </source>
</evidence>
<dbReference type="GO" id="GO:0005813">
    <property type="term" value="C:centrosome"/>
    <property type="evidence" value="ECO:0007669"/>
    <property type="project" value="TreeGrafter"/>
</dbReference>
<dbReference type="GO" id="GO:0000776">
    <property type="term" value="C:kinetochore"/>
    <property type="evidence" value="ECO:0007669"/>
    <property type="project" value="TreeGrafter"/>
</dbReference>
<evidence type="ECO:0000259" key="13">
    <source>
        <dbReference type="PROSITE" id="PS50011"/>
    </source>
</evidence>
<dbReference type="GO" id="GO:0007052">
    <property type="term" value="P:mitotic spindle organization"/>
    <property type="evidence" value="ECO:0007669"/>
    <property type="project" value="TreeGrafter"/>
</dbReference>
<feature type="binding site" evidence="11">
    <location>
        <position position="58"/>
    </location>
    <ligand>
        <name>ATP</name>
        <dbReference type="ChEBI" id="CHEBI:30616"/>
    </ligand>
</feature>
<accession>T1JIY9</accession>
<evidence type="ECO:0000256" key="2">
    <source>
        <dbReference type="ARBA" id="ARBA00022490"/>
    </source>
</evidence>
<dbReference type="CDD" id="cd13117">
    <property type="entry name" value="POLO_box_2"/>
    <property type="match status" value="1"/>
</dbReference>
<keyword evidence="2" id="KW-0963">Cytoplasm</keyword>
<name>T1JIY9_STRMM</name>
<keyword evidence="3 12" id="KW-0723">Serine/threonine-protein kinase</keyword>
<dbReference type="PROSITE" id="PS50078">
    <property type="entry name" value="POLO_BOX"/>
    <property type="match status" value="2"/>
</dbReference>
<evidence type="ECO:0000256" key="3">
    <source>
        <dbReference type="ARBA" id="ARBA00022527"/>
    </source>
</evidence>
<comment type="catalytic activity">
    <reaction evidence="9 12">
        <text>L-threonyl-[protein] + ATP = O-phospho-L-threonyl-[protein] + ADP + H(+)</text>
        <dbReference type="Rhea" id="RHEA:46608"/>
        <dbReference type="Rhea" id="RHEA-COMP:11060"/>
        <dbReference type="Rhea" id="RHEA-COMP:11605"/>
        <dbReference type="ChEBI" id="CHEBI:15378"/>
        <dbReference type="ChEBI" id="CHEBI:30013"/>
        <dbReference type="ChEBI" id="CHEBI:30616"/>
        <dbReference type="ChEBI" id="CHEBI:61977"/>
        <dbReference type="ChEBI" id="CHEBI:456216"/>
        <dbReference type="EC" id="2.7.11.21"/>
    </reaction>
</comment>
<dbReference type="SUPFAM" id="SSF82615">
    <property type="entry name" value="Polo-box domain"/>
    <property type="match status" value="2"/>
</dbReference>
<dbReference type="GO" id="GO:0005737">
    <property type="term" value="C:cytoplasm"/>
    <property type="evidence" value="ECO:0007669"/>
    <property type="project" value="UniProtKB-SubCell"/>
</dbReference>
<dbReference type="FunFam" id="3.30.1120.30:FF:000001">
    <property type="entry name" value="Serine/threonine-protein kinase PLK"/>
    <property type="match status" value="1"/>
</dbReference>
<evidence type="ECO:0000256" key="10">
    <source>
        <dbReference type="ARBA" id="ARBA00048347"/>
    </source>
</evidence>
<feature type="domain" description="Protein kinase" evidence="13">
    <location>
        <begin position="29"/>
        <end position="418"/>
    </location>
</feature>
<dbReference type="AlphaFoldDB" id="T1JIY9"/>
<reference evidence="15" key="2">
    <citation type="submission" date="2015-02" db="UniProtKB">
        <authorList>
            <consortium name="EnsemblMetazoa"/>
        </authorList>
    </citation>
    <scope>IDENTIFICATION</scope>
</reference>
<dbReference type="PROSITE" id="PS50011">
    <property type="entry name" value="PROTEIN_KINASE_DOM"/>
    <property type="match status" value="1"/>
</dbReference>
<dbReference type="Gene3D" id="3.30.1120.30">
    <property type="entry name" value="POLO box domain"/>
    <property type="match status" value="2"/>
</dbReference>
<dbReference type="HOGENOM" id="CLU_000288_46_1_1"/>
<evidence type="ECO:0000256" key="8">
    <source>
        <dbReference type="ARBA" id="ARBA00022840"/>
    </source>
</evidence>
<dbReference type="PANTHER" id="PTHR24345:SF93">
    <property type="entry name" value="SERINE_THREONINE-PROTEIN KINASE PLK1"/>
    <property type="match status" value="1"/>
</dbReference>
<keyword evidence="5" id="KW-0677">Repeat</keyword>
<evidence type="ECO:0000256" key="1">
    <source>
        <dbReference type="ARBA" id="ARBA00004496"/>
    </source>
</evidence>
<dbReference type="InterPro" id="IPR011009">
    <property type="entry name" value="Kinase-like_dom_sf"/>
</dbReference>
<dbReference type="InterPro" id="IPR017441">
    <property type="entry name" value="Protein_kinase_ATP_BS"/>
</dbReference>
<dbReference type="FunFam" id="3.30.200.20:FF:000284">
    <property type="entry name" value="Serine/threonine-protein kinase PLK"/>
    <property type="match status" value="1"/>
</dbReference>
<dbReference type="InterPro" id="IPR036947">
    <property type="entry name" value="POLO_box_dom_sf"/>
</dbReference>
<comment type="subcellular location">
    <subcellularLocation>
        <location evidence="1">Cytoplasm</location>
    </subcellularLocation>
</comment>
<feature type="domain" description="POLO box" evidence="14">
    <location>
        <begin position="241"/>
        <end position="319"/>
    </location>
</feature>
<dbReference type="GO" id="GO:0106310">
    <property type="term" value="F:protein serine kinase activity"/>
    <property type="evidence" value="ECO:0007669"/>
    <property type="project" value="RHEA"/>
</dbReference>
<dbReference type="EMBL" id="JH431789">
    <property type="status" value="NOT_ANNOTATED_CDS"/>
    <property type="molecule type" value="Genomic_DNA"/>
</dbReference>
<dbReference type="Proteomes" id="UP000014500">
    <property type="component" value="Unassembled WGS sequence"/>
</dbReference>
<dbReference type="CDD" id="cd13118">
    <property type="entry name" value="POLO_box_1"/>
    <property type="match status" value="1"/>
</dbReference>
<dbReference type="InterPro" id="IPR000959">
    <property type="entry name" value="POLO_box_dom"/>
</dbReference>
<dbReference type="STRING" id="126957.T1JIY9"/>
<dbReference type="InterPro" id="IPR033695">
    <property type="entry name" value="POLO_box_2"/>
</dbReference>